<dbReference type="RefSeq" id="WP_076979549.1">
    <property type="nucleotide sequence ID" value="NZ_CP019124.1"/>
</dbReference>
<dbReference type="STRING" id="1267768.BV394_07200"/>
<keyword evidence="2" id="KW-0812">Transmembrane</keyword>
<dbReference type="Pfam" id="PF10011">
    <property type="entry name" value="DUF2254"/>
    <property type="match status" value="1"/>
</dbReference>
<organism evidence="3 4">
    <name type="scientific">Brevirhabdus pacifica</name>
    <dbReference type="NCBI Taxonomy" id="1267768"/>
    <lineage>
        <taxon>Bacteria</taxon>
        <taxon>Pseudomonadati</taxon>
        <taxon>Pseudomonadota</taxon>
        <taxon>Alphaproteobacteria</taxon>
        <taxon>Rhodobacterales</taxon>
        <taxon>Paracoccaceae</taxon>
        <taxon>Brevirhabdus</taxon>
    </lineage>
</organism>
<keyword evidence="4" id="KW-1185">Reference proteome</keyword>
<evidence type="ECO:0000256" key="2">
    <source>
        <dbReference type="SAM" id="Phobius"/>
    </source>
</evidence>
<evidence type="ECO:0000256" key="1">
    <source>
        <dbReference type="SAM" id="MobiDB-lite"/>
    </source>
</evidence>
<keyword evidence="2" id="KW-0472">Membrane</keyword>
<dbReference type="OrthoDB" id="2955631at2"/>
<feature type="transmembrane region" description="Helical" evidence="2">
    <location>
        <begin position="20"/>
        <end position="43"/>
    </location>
</feature>
<dbReference type="InterPro" id="IPR018723">
    <property type="entry name" value="DUF2254_membrane"/>
</dbReference>
<feature type="transmembrane region" description="Helical" evidence="2">
    <location>
        <begin position="229"/>
        <end position="248"/>
    </location>
</feature>
<protein>
    <submittedName>
        <fullName evidence="3">Uncharacterized protein</fullName>
    </submittedName>
</protein>
<feature type="transmembrane region" description="Helical" evidence="2">
    <location>
        <begin position="140"/>
        <end position="158"/>
    </location>
</feature>
<dbReference type="EMBL" id="CP019124">
    <property type="protein sequence ID" value="APX89526.1"/>
    <property type="molecule type" value="Genomic_DNA"/>
</dbReference>
<feature type="transmembrane region" description="Helical" evidence="2">
    <location>
        <begin position="107"/>
        <end position="128"/>
    </location>
</feature>
<feature type="compositionally biased region" description="Basic and acidic residues" evidence="1">
    <location>
        <begin position="430"/>
        <end position="442"/>
    </location>
</feature>
<accession>A0A1U7DHR7</accession>
<keyword evidence="2" id="KW-1133">Transmembrane helix</keyword>
<reference evidence="3 4" key="1">
    <citation type="submission" date="2017-01" db="EMBL/GenBank/DDBJ databases">
        <title>Genomic analysis of Xuhuaishuia manganoxidans DY6-4.</title>
        <authorList>
            <person name="Wang X."/>
        </authorList>
    </citation>
    <scope>NUCLEOTIDE SEQUENCE [LARGE SCALE GENOMIC DNA]</scope>
    <source>
        <strain evidence="3 4">DY6-4</strain>
    </source>
</reference>
<feature type="transmembrane region" description="Helical" evidence="2">
    <location>
        <begin position="63"/>
        <end position="95"/>
    </location>
</feature>
<name>A0A1U7DHR7_9RHOB</name>
<evidence type="ECO:0000313" key="3">
    <source>
        <dbReference type="EMBL" id="APX89526.1"/>
    </source>
</evidence>
<proteinExistence type="predicted"/>
<gene>
    <name evidence="3" type="ORF">BV394_07200</name>
</gene>
<accession>A0A2M9DDE8</accession>
<evidence type="ECO:0000313" key="4">
    <source>
        <dbReference type="Proteomes" id="UP000187266"/>
    </source>
</evidence>
<feature type="region of interest" description="Disordered" evidence="1">
    <location>
        <begin position="417"/>
        <end position="453"/>
    </location>
</feature>
<dbReference type="AlphaFoldDB" id="A0A1U7DHR7"/>
<dbReference type="Proteomes" id="UP000187266">
    <property type="component" value="Chromosome"/>
</dbReference>
<sequence>MRGRKAIRGQRGIHRPFLIFFTLPALIAAGLLALGALSVWLDVVLDRNGWHALSLAPPAGTAITFHAAVATGAITALSLAYSLTLIVFTLAAGNVGPRLLQRFTSELTIQLTAGIFGGTFLFALNALFATHDEFVPEVTTMLTALLALICVVQLIYFVRHVAANVTIDDEISAIGHTLAGEMEEILDRGALPPPRMPDAPRCRLLAPEDGYLTQLDIARLIAIATERDLTLRFSVGIGAFVLAGGTLLEVEGQSRLTDETAEAMLKAITLSSSRSQAQSVDFSIRLLIEIALRGLSPGVNDTFTAIACLNRLASALRRPLALMSDGRHLAGPGGQVRLIVPGTSVGELVELAFTPLRDAMGSNLLFATHLARALCQLDEIADPRARPHLEEQATLLLKRAGMSDFMSEDREAIREALGALGQRVGPGAKGRGDEQQADRADPCEVDPNTDPQA</sequence>